<reference evidence="2" key="1">
    <citation type="journal article" date="2021" name="Nat. Commun.">
        <title>Genetic determinants of endophytism in the Arabidopsis root mycobiome.</title>
        <authorList>
            <person name="Mesny F."/>
            <person name="Miyauchi S."/>
            <person name="Thiergart T."/>
            <person name="Pickel B."/>
            <person name="Atanasova L."/>
            <person name="Karlsson M."/>
            <person name="Huettel B."/>
            <person name="Barry K.W."/>
            <person name="Haridas S."/>
            <person name="Chen C."/>
            <person name="Bauer D."/>
            <person name="Andreopoulos W."/>
            <person name="Pangilinan J."/>
            <person name="LaButti K."/>
            <person name="Riley R."/>
            <person name="Lipzen A."/>
            <person name="Clum A."/>
            <person name="Drula E."/>
            <person name="Henrissat B."/>
            <person name="Kohler A."/>
            <person name="Grigoriev I.V."/>
            <person name="Martin F.M."/>
            <person name="Hacquard S."/>
        </authorList>
    </citation>
    <scope>NUCLEOTIDE SEQUENCE</scope>
    <source>
        <strain evidence="2">MPI-SDFR-AT-0068</strain>
    </source>
</reference>
<dbReference type="EMBL" id="JAGPXF010000006">
    <property type="protein sequence ID" value="KAH7239118.1"/>
    <property type="molecule type" value="Genomic_DNA"/>
</dbReference>
<gene>
    <name evidence="2" type="ORF">BKA59DRAFT_483991</name>
</gene>
<dbReference type="Proteomes" id="UP000813427">
    <property type="component" value="Unassembled WGS sequence"/>
</dbReference>
<accession>A0A8K0W8F5</accession>
<feature type="transmembrane region" description="Helical" evidence="1">
    <location>
        <begin position="49"/>
        <end position="70"/>
    </location>
</feature>
<proteinExistence type="predicted"/>
<keyword evidence="1" id="KW-1133">Transmembrane helix</keyword>
<evidence type="ECO:0000256" key="1">
    <source>
        <dbReference type="SAM" id="Phobius"/>
    </source>
</evidence>
<comment type="caution">
    <text evidence="2">The sequence shown here is derived from an EMBL/GenBank/DDBJ whole genome shotgun (WGS) entry which is preliminary data.</text>
</comment>
<keyword evidence="1" id="KW-0472">Membrane</keyword>
<evidence type="ECO:0000313" key="3">
    <source>
        <dbReference type="Proteomes" id="UP000813427"/>
    </source>
</evidence>
<keyword evidence="3" id="KW-1185">Reference proteome</keyword>
<evidence type="ECO:0000313" key="2">
    <source>
        <dbReference type="EMBL" id="KAH7239118.1"/>
    </source>
</evidence>
<protein>
    <submittedName>
        <fullName evidence="2">Uncharacterized protein</fullName>
    </submittedName>
</protein>
<dbReference type="AlphaFoldDB" id="A0A8K0W8F5"/>
<name>A0A8K0W8F5_9HYPO</name>
<organism evidence="2 3">
    <name type="scientific">Fusarium tricinctum</name>
    <dbReference type="NCBI Taxonomy" id="61284"/>
    <lineage>
        <taxon>Eukaryota</taxon>
        <taxon>Fungi</taxon>
        <taxon>Dikarya</taxon>
        <taxon>Ascomycota</taxon>
        <taxon>Pezizomycotina</taxon>
        <taxon>Sordariomycetes</taxon>
        <taxon>Hypocreomycetidae</taxon>
        <taxon>Hypocreales</taxon>
        <taxon>Nectriaceae</taxon>
        <taxon>Fusarium</taxon>
        <taxon>Fusarium tricinctum species complex</taxon>
    </lineage>
</organism>
<sequence length="76" mass="7710">MVLVASPLTATPLGNAEMIVAVGLSFEGGIVNAPGWPDEKDEYAVPGTSTMIVPGFVPLGSAIVISWFVVASAPPV</sequence>
<keyword evidence="1" id="KW-0812">Transmembrane</keyword>